<dbReference type="PANTHER" id="PTHR33823:SF4">
    <property type="entry name" value="GENERAL STRESS PROTEIN 16O"/>
    <property type="match status" value="1"/>
</dbReference>
<evidence type="ECO:0000313" key="7">
    <source>
        <dbReference type="EMBL" id="CDS88526.1"/>
    </source>
</evidence>
<dbReference type="InterPro" id="IPR020458">
    <property type="entry name" value="Znf_DskA_TraR_CS"/>
</dbReference>
<reference evidence="12 13" key="2">
    <citation type="submission" date="2017-02" db="EMBL/GenBank/DDBJ databases">
        <authorList>
            <consortium name="Pathogen Informatics"/>
        </authorList>
    </citation>
    <scope>NUCLEOTIDE SEQUENCE [LARGE SCALE GENOMIC DNA]</scope>
    <source>
        <strain evidence="12 13">VRECD0157</strain>
    </source>
</reference>
<dbReference type="EMBL" id="FUPS01000005">
    <property type="protein sequence ID" value="SJS31992.1"/>
    <property type="molecule type" value="Genomic_DNA"/>
</dbReference>
<dbReference type="Pfam" id="PF01258">
    <property type="entry name" value="zf-dskA_traR"/>
    <property type="match status" value="1"/>
</dbReference>
<dbReference type="EMBL" id="DAEPXK010000041">
    <property type="protein sequence ID" value="HBH1543574.1"/>
    <property type="molecule type" value="Genomic_DNA"/>
</dbReference>
<dbReference type="Proteomes" id="UP000878956">
    <property type="component" value="Unassembled WGS sequence"/>
</dbReference>
<feature type="domain" description="Zinc finger DksA/TraR C4-type" evidence="5">
    <location>
        <begin position="90"/>
        <end position="123"/>
    </location>
</feature>
<sequence>MDTKKYKDKLLKERENLTNLVEDMKDNTLFGDTTKHTSEKYSSGELSSYDNHIGDMGTDLYMQNMQNSLINHEEGRLYQIDLALSKIENGTYGICDLCHNQIDLERLDILPDTSLCNDCAKKENNLLGDAMQNPDVEDSNFYSEDLTNLTDLNKNGILRD</sequence>
<dbReference type="EMBL" id="LK933316">
    <property type="protein sequence ID" value="CDT64522.1"/>
    <property type="molecule type" value="Genomic_DNA"/>
</dbReference>
<dbReference type="Gene3D" id="1.20.120.910">
    <property type="entry name" value="DksA, coiled-coil domain"/>
    <property type="match status" value="1"/>
</dbReference>
<dbReference type="GeneID" id="66355000"/>
<name>A0A031WAS8_CLODI</name>
<accession>A0A031WAS8</accession>
<dbReference type="EMBL" id="DAEPXK010000140">
    <property type="protein sequence ID" value="HBH1544671.1"/>
    <property type="molecule type" value="Genomic_DNA"/>
</dbReference>
<keyword evidence="3" id="KW-0862">Zinc</keyword>
<dbReference type="SUPFAM" id="SSF57716">
    <property type="entry name" value="Glucocorticoid receptor-like (DNA-binding domain)"/>
    <property type="match status" value="1"/>
</dbReference>
<evidence type="ECO:0000256" key="1">
    <source>
        <dbReference type="ARBA" id="ARBA00022723"/>
    </source>
</evidence>
<dbReference type="SUPFAM" id="SSF109635">
    <property type="entry name" value="DnaK suppressor protein DksA, alpha-hairpin domain"/>
    <property type="match status" value="1"/>
</dbReference>
<dbReference type="AlphaFoldDB" id="A0A031WAS8"/>
<feature type="zinc finger region" description="dksA C4-type" evidence="4">
    <location>
        <begin position="95"/>
        <end position="119"/>
    </location>
</feature>
<organism evidence="7">
    <name type="scientific">Clostridioides difficile</name>
    <name type="common">Peptoclostridium difficile</name>
    <dbReference type="NCBI Taxonomy" id="1496"/>
    <lineage>
        <taxon>Bacteria</taxon>
        <taxon>Bacillati</taxon>
        <taxon>Bacillota</taxon>
        <taxon>Clostridia</taxon>
        <taxon>Peptostreptococcales</taxon>
        <taxon>Peptostreptococcaceae</taxon>
        <taxon>Clostridioides</taxon>
    </lineage>
</organism>
<evidence type="ECO:0000313" key="11">
    <source>
        <dbReference type="EMBL" id="HBH2619062.1"/>
    </source>
</evidence>
<dbReference type="PROSITE" id="PS01102">
    <property type="entry name" value="ZF_DKSA_1"/>
    <property type="match status" value="1"/>
</dbReference>
<gene>
    <name evidence="12" type="primary">yocK</name>
    <name evidence="8" type="ORF">BN1095_620063</name>
    <name evidence="6" type="ORF">BN1096_520097</name>
    <name evidence="7" type="ORF">BN1097_680087</name>
    <name evidence="9" type="ORF">KRM00_003103</name>
    <name evidence="10" type="ORF">KRM00_004274</name>
    <name evidence="11" type="ORF">KRQ00_000794</name>
    <name evidence="12" type="ORF">SAMEA3375112_01810</name>
</gene>
<dbReference type="Proteomes" id="UP000879542">
    <property type="component" value="Unassembled WGS sequence"/>
</dbReference>
<evidence type="ECO:0000256" key="2">
    <source>
        <dbReference type="ARBA" id="ARBA00022771"/>
    </source>
</evidence>
<protein>
    <submittedName>
        <fullName evidence="12">General stress protein 16O</fullName>
    </submittedName>
    <submittedName>
        <fullName evidence="6">Putative transcriptional regulator</fullName>
    </submittedName>
    <submittedName>
        <fullName evidence="9">TraR/DksA C4-type zinc finger protein</fullName>
    </submittedName>
</protein>
<dbReference type="PANTHER" id="PTHR33823">
    <property type="entry name" value="RNA POLYMERASE-BINDING TRANSCRIPTION FACTOR DKSA-RELATED"/>
    <property type="match status" value="1"/>
</dbReference>
<reference evidence="9" key="4">
    <citation type="submission" date="2021-06" db="EMBL/GenBank/DDBJ databases">
        <authorList>
            <consortium name="NCBI Pathogen Detection Project"/>
        </authorList>
    </citation>
    <scope>NUCLEOTIDE SEQUENCE</scope>
    <source>
        <strain evidence="11">Clostridioides</strain>
        <strain evidence="9">HN1000</strain>
    </source>
</reference>
<dbReference type="Proteomes" id="UP000189137">
    <property type="component" value="Unassembled WGS sequence"/>
</dbReference>
<dbReference type="RefSeq" id="WP_003431194.1">
    <property type="nucleotide sequence ID" value="NZ_AP025558.1"/>
</dbReference>
<reference evidence="7" key="1">
    <citation type="submission" date="2014-07" db="EMBL/GenBank/DDBJ databases">
        <authorList>
            <person name="Monot Marc"/>
        </authorList>
    </citation>
    <scope>NUCLEOTIDE SEQUENCE</scope>
    <source>
        <strain evidence="8">7032989</strain>
        <strain evidence="7">7032994</strain>
    </source>
</reference>
<evidence type="ECO:0000313" key="10">
    <source>
        <dbReference type="EMBL" id="HBH1544671.1"/>
    </source>
</evidence>
<evidence type="ECO:0000256" key="3">
    <source>
        <dbReference type="ARBA" id="ARBA00022833"/>
    </source>
</evidence>
<evidence type="ECO:0000259" key="5">
    <source>
        <dbReference type="Pfam" id="PF01258"/>
    </source>
</evidence>
<evidence type="ECO:0000256" key="4">
    <source>
        <dbReference type="PROSITE-ProRule" id="PRU00510"/>
    </source>
</evidence>
<reference evidence="9" key="3">
    <citation type="journal article" date="2018" name="Genome Biol.">
        <title>SKESA: strategic k-mer extension for scrupulous assemblies.</title>
        <authorList>
            <person name="Souvorov A."/>
            <person name="Agarwala R."/>
            <person name="Lipman D.J."/>
        </authorList>
    </citation>
    <scope>NUCLEOTIDE SEQUENCE</scope>
    <source>
        <strain evidence="11">Clostridioides</strain>
        <strain evidence="9">HN1000</strain>
    </source>
</reference>
<dbReference type="GO" id="GO:0008270">
    <property type="term" value="F:zinc ion binding"/>
    <property type="evidence" value="ECO:0007669"/>
    <property type="project" value="UniProtKB-KW"/>
</dbReference>
<keyword evidence="1" id="KW-0479">Metal-binding</keyword>
<dbReference type="EMBL" id="LK932407">
    <property type="protein sequence ID" value="CDS88526.1"/>
    <property type="molecule type" value="Genomic_DNA"/>
</dbReference>
<dbReference type="PATRIC" id="fig|1496.1371.peg.2715"/>
<evidence type="ECO:0000313" key="12">
    <source>
        <dbReference type="EMBL" id="SJS31992.1"/>
    </source>
</evidence>
<keyword evidence="2" id="KW-0863">Zinc-finger</keyword>
<dbReference type="InterPro" id="IPR000962">
    <property type="entry name" value="Znf_DskA_TraR"/>
</dbReference>
<proteinExistence type="predicted"/>
<evidence type="ECO:0000313" key="6">
    <source>
        <dbReference type="EMBL" id="CDS85106.1"/>
    </source>
</evidence>
<evidence type="ECO:0000313" key="8">
    <source>
        <dbReference type="EMBL" id="CDT64522.1"/>
    </source>
</evidence>
<dbReference type="EMBL" id="DAEQIJ010000003">
    <property type="protein sequence ID" value="HBH2619062.1"/>
    <property type="molecule type" value="Genomic_DNA"/>
</dbReference>
<dbReference type="EMBL" id="LK932505">
    <property type="protein sequence ID" value="CDS85106.1"/>
    <property type="molecule type" value="Genomic_DNA"/>
</dbReference>
<dbReference type="PROSITE" id="PS51128">
    <property type="entry name" value="ZF_DKSA_2"/>
    <property type="match status" value="1"/>
</dbReference>
<dbReference type="InterPro" id="IPR037187">
    <property type="entry name" value="DnaK_N"/>
</dbReference>
<evidence type="ECO:0000313" key="13">
    <source>
        <dbReference type="Proteomes" id="UP000189137"/>
    </source>
</evidence>
<evidence type="ECO:0000313" key="9">
    <source>
        <dbReference type="EMBL" id="HBH1543574.1"/>
    </source>
</evidence>
<dbReference type="KEGG" id="pdf:CD630DERM_25990"/>